<proteinExistence type="predicted"/>
<evidence type="ECO:0000256" key="1">
    <source>
        <dbReference type="ARBA" id="ARBA00004651"/>
    </source>
</evidence>
<evidence type="ECO:0000259" key="7">
    <source>
        <dbReference type="Pfam" id="PF01478"/>
    </source>
</evidence>
<feature type="domain" description="Prepilin type IV endopeptidase peptidase" evidence="7">
    <location>
        <begin position="11"/>
        <end position="125"/>
    </location>
</feature>
<organism evidence="9 10">
    <name type="scientific">Methanomicrobium antiquum</name>
    <dbReference type="NCBI Taxonomy" id="487686"/>
    <lineage>
        <taxon>Archaea</taxon>
        <taxon>Methanobacteriati</taxon>
        <taxon>Methanobacteriota</taxon>
        <taxon>Stenosarchaea group</taxon>
        <taxon>Methanomicrobia</taxon>
        <taxon>Methanomicrobiales</taxon>
        <taxon>Methanomicrobiaceae</taxon>
        <taxon>Methanomicrobium</taxon>
    </lineage>
</organism>
<dbReference type="AlphaFoldDB" id="A0AAF0FXD9"/>
<keyword evidence="4 6" id="KW-1133">Transmembrane helix</keyword>
<dbReference type="KEGG" id="manq:L1994_04835"/>
<evidence type="ECO:0000256" key="2">
    <source>
        <dbReference type="ARBA" id="ARBA00022475"/>
    </source>
</evidence>
<evidence type="ECO:0000256" key="3">
    <source>
        <dbReference type="ARBA" id="ARBA00022692"/>
    </source>
</evidence>
<dbReference type="GO" id="GO:0004190">
    <property type="term" value="F:aspartic-type endopeptidase activity"/>
    <property type="evidence" value="ECO:0007669"/>
    <property type="project" value="UniProtKB-EC"/>
</dbReference>
<evidence type="ECO:0000313" key="10">
    <source>
        <dbReference type="Proteomes" id="UP001218895"/>
    </source>
</evidence>
<dbReference type="PANTHER" id="PTHR36506">
    <property type="entry name" value="PREFLAGELLIN PEPTIDASE"/>
    <property type="match status" value="1"/>
</dbReference>
<protein>
    <submittedName>
        <fullName evidence="9">Prepilin peptidase</fullName>
        <ecNumber evidence="9">3.4.23.43</ecNumber>
    </submittedName>
</protein>
<evidence type="ECO:0000256" key="5">
    <source>
        <dbReference type="ARBA" id="ARBA00023136"/>
    </source>
</evidence>
<dbReference type="PANTHER" id="PTHR36506:SF1">
    <property type="entry name" value="PREFLAGELLIN PEPTIDASE"/>
    <property type="match status" value="1"/>
</dbReference>
<dbReference type="Pfam" id="PF01478">
    <property type="entry name" value="Peptidase_A24"/>
    <property type="match status" value="1"/>
</dbReference>
<gene>
    <name evidence="9" type="ORF">L1994_04835</name>
</gene>
<dbReference type="InterPro" id="IPR000045">
    <property type="entry name" value="Prepilin_IV_endopep_pep"/>
</dbReference>
<evidence type="ECO:0000256" key="4">
    <source>
        <dbReference type="ARBA" id="ARBA00022989"/>
    </source>
</evidence>
<dbReference type="EMBL" id="CP091092">
    <property type="protein sequence ID" value="WFN37715.1"/>
    <property type="molecule type" value="Genomic_DNA"/>
</dbReference>
<dbReference type="Gene3D" id="6.10.250.3240">
    <property type="match status" value="1"/>
</dbReference>
<name>A0AAF0FXD9_9EURY</name>
<feature type="transmembrane region" description="Helical" evidence="6">
    <location>
        <begin position="6"/>
        <end position="22"/>
    </location>
</feature>
<dbReference type="InterPro" id="IPR009655">
    <property type="entry name" value="Preflagellin_peptidase_C"/>
</dbReference>
<dbReference type="GO" id="GO:0005886">
    <property type="term" value="C:plasma membrane"/>
    <property type="evidence" value="ECO:0007669"/>
    <property type="project" value="UniProtKB-SubCell"/>
</dbReference>
<keyword evidence="3 6" id="KW-0812">Transmembrane</keyword>
<comment type="subcellular location">
    <subcellularLocation>
        <location evidence="1">Cell membrane</location>
        <topology evidence="1">Multi-pass membrane protein</topology>
    </subcellularLocation>
</comment>
<dbReference type="EC" id="3.4.23.43" evidence="9"/>
<accession>A0AAF0FXD9</accession>
<feature type="transmembrane region" description="Helical" evidence="6">
    <location>
        <begin position="60"/>
        <end position="76"/>
    </location>
</feature>
<dbReference type="InterPro" id="IPR052218">
    <property type="entry name" value="Preflagellin_Peptidase"/>
</dbReference>
<dbReference type="Gene3D" id="1.20.120.1220">
    <property type="match status" value="1"/>
</dbReference>
<feature type="transmembrane region" description="Helical" evidence="6">
    <location>
        <begin position="227"/>
        <end position="248"/>
    </location>
</feature>
<dbReference type="RefSeq" id="WP_278100555.1">
    <property type="nucleotide sequence ID" value="NZ_CP091092.1"/>
</dbReference>
<dbReference type="Proteomes" id="UP001218895">
    <property type="component" value="Chromosome"/>
</dbReference>
<sequence>MIEPLLISSAAIIITLLYASLLDLRERRVPFKTWYPMLLIGIPMSCWVYAVLLLEDLRIAFGYLFLTAMLCVMFYISSAYLHLFGGADAWAFIFITALVPLYPLEPIFGYPVIAFFPLSVLINAVILNLAAPLGIFLFNLSKGNKAPLFNMFVGFPVDGKKITDSFGFIMEEFADTENGVQRNFISFKASVKRMISGKRRMYTQDLKRNPDEYKKELDIYTRSGKVWISYGLPFIIPITFGYITALFAGDLLYEIMKFIMGVI</sequence>
<evidence type="ECO:0000256" key="6">
    <source>
        <dbReference type="SAM" id="Phobius"/>
    </source>
</evidence>
<dbReference type="GeneID" id="79949699"/>
<feature type="transmembrane region" description="Helical" evidence="6">
    <location>
        <begin position="34"/>
        <end position="54"/>
    </location>
</feature>
<dbReference type="Pfam" id="PF06847">
    <property type="entry name" value="Arc_PepC_II"/>
    <property type="match status" value="1"/>
</dbReference>
<keyword evidence="2" id="KW-1003">Cell membrane</keyword>
<evidence type="ECO:0000313" key="9">
    <source>
        <dbReference type="EMBL" id="WFN37715.1"/>
    </source>
</evidence>
<keyword evidence="10" id="KW-1185">Reference proteome</keyword>
<keyword evidence="9" id="KW-0378">Hydrolase</keyword>
<reference evidence="9" key="1">
    <citation type="submission" date="2022-01" db="EMBL/GenBank/DDBJ databases">
        <title>Complete genome of Methanomicrobium antiquum DSM 21220.</title>
        <authorList>
            <person name="Chen S.-C."/>
            <person name="You Y.-T."/>
            <person name="Zhou Y.-Z."/>
            <person name="Lai M.-C."/>
        </authorList>
    </citation>
    <scope>NUCLEOTIDE SEQUENCE</scope>
    <source>
        <strain evidence="9">DSM 21220</strain>
    </source>
</reference>
<keyword evidence="5 6" id="KW-0472">Membrane</keyword>
<feature type="domain" description="Preflagellin peptidase C-terminal" evidence="8">
    <location>
        <begin position="147"/>
        <end position="251"/>
    </location>
</feature>
<feature type="transmembrane region" description="Helical" evidence="6">
    <location>
        <begin position="108"/>
        <end position="138"/>
    </location>
</feature>
<evidence type="ECO:0000259" key="8">
    <source>
        <dbReference type="Pfam" id="PF06847"/>
    </source>
</evidence>